<accession>A0AA41Z6E9</accession>
<organism evidence="1 2">
    <name type="scientific">Lichenifustis flavocetrariae</name>
    <dbReference type="NCBI Taxonomy" id="2949735"/>
    <lineage>
        <taxon>Bacteria</taxon>
        <taxon>Pseudomonadati</taxon>
        <taxon>Pseudomonadota</taxon>
        <taxon>Alphaproteobacteria</taxon>
        <taxon>Hyphomicrobiales</taxon>
        <taxon>Lichenihabitantaceae</taxon>
        <taxon>Lichenifustis</taxon>
    </lineage>
</organism>
<dbReference type="EMBL" id="JAMOIM010000013">
    <property type="protein sequence ID" value="MCW6510122.1"/>
    <property type="molecule type" value="Genomic_DNA"/>
</dbReference>
<evidence type="ECO:0008006" key="3">
    <source>
        <dbReference type="Google" id="ProtNLM"/>
    </source>
</evidence>
<evidence type="ECO:0000313" key="1">
    <source>
        <dbReference type="EMBL" id="MCW6510122.1"/>
    </source>
</evidence>
<dbReference type="SUPFAM" id="SSF158682">
    <property type="entry name" value="TerB-like"/>
    <property type="match status" value="1"/>
</dbReference>
<reference evidence="1" key="1">
    <citation type="submission" date="2022-05" db="EMBL/GenBank/DDBJ databases">
        <authorList>
            <person name="Pankratov T."/>
        </authorList>
    </citation>
    <scope>NUCLEOTIDE SEQUENCE</scope>
    <source>
        <strain evidence="1">BP6-180914</strain>
    </source>
</reference>
<dbReference type="Proteomes" id="UP001165667">
    <property type="component" value="Unassembled WGS sequence"/>
</dbReference>
<evidence type="ECO:0000313" key="2">
    <source>
        <dbReference type="Proteomes" id="UP001165667"/>
    </source>
</evidence>
<dbReference type="InterPro" id="IPR029024">
    <property type="entry name" value="TerB-like"/>
</dbReference>
<gene>
    <name evidence="1" type="ORF">M8523_19060</name>
</gene>
<dbReference type="RefSeq" id="WP_282586493.1">
    <property type="nucleotide sequence ID" value="NZ_JAMOIM010000013.1"/>
</dbReference>
<name>A0AA41Z6E9_9HYPH</name>
<proteinExistence type="predicted"/>
<keyword evidence="2" id="KW-1185">Reference proteome</keyword>
<dbReference type="AlphaFoldDB" id="A0AA41Z6E9"/>
<sequence length="187" mass="20417">MSDDELRVRGRSMEEAFFVHENERLRLNLREMVHQDASGGLAVASGIHDPHALNGLTTRHVDGDTAAAMALVPLVAIAWADRELHDRERAALLQAVESAGISQGSPSHALLDSWFRERPDPELFERWKSFIASLCADMDTSAVEALRAEIIGKARGVAEAAGGILGFGKVSAREQEILDELEHAFPV</sequence>
<comment type="caution">
    <text evidence="1">The sequence shown here is derived from an EMBL/GenBank/DDBJ whole genome shotgun (WGS) entry which is preliminary data.</text>
</comment>
<protein>
    <recommendedName>
        <fullName evidence="3">TerB family tellurite resistance protein</fullName>
    </recommendedName>
</protein>